<gene>
    <name evidence="2" type="ORF">JK636_07285</name>
</gene>
<sequence length="113" mass="12643">MNAKDRANFINSVQTDTIEKLICSACGAEITAGDKFCDNCGAEVVINNRELMEEKAPLNRVREPAVKAAEKVKSKIADTQRKTYVEPINIFALGLPEWSIEPPQVVVRRKRKI</sequence>
<evidence type="ECO:0000313" key="2">
    <source>
        <dbReference type="EMBL" id="MBL4935561.1"/>
    </source>
</evidence>
<dbReference type="InterPro" id="IPR026870">
    <property type="entry name" value="Zinc_ribbon_dom"/>
</dbReference>
<evidence type="ECO:0000313" key="3">
    <source>
        <dbReference type="Proteomes" id="UP000632377"/>
    </source>
</evidence>
<reference evidence="2 3" key="1">
    <citation type="submission" date="2021-01" db="EMBL/GenBank/DDBJ databases">
        <title>Genome public.</title>
        <authorList>
            <person name="Liu C."/>
            <person name="Sun Q."/>
        </authorList>
    </citation>
    <scope>NUCLEOTIDE SEQUENCE [LARGE SCALE GENOMIC DNA]</scope>
    <source>
        <strain evidence="2 3">YIM B02515</strain>
    </source>
</reference>
<accession>A0ABS1T8G3</accession>
<dbReference type="RefSeq" id="WP_202748162.1">
    <property type="nucleotide sequence ID" value="NZ_JAESWC010000002.1"/>
</dbReference>
<comment type="caution">
    <text evidence="2">The sequence shown here is derived from an EMBL/GenBank/DDBJ whole genome shotgun (WGS) entry which is preliminary data.</text>
</comment>
<dbReference type="InterPro" id="IPR038587">
    <property type="entry name" value="Ribosomal_eL40_sf"/>
</dbReference>
<protein>
    <submittedName>
        <fullName evidence="2">Zinc ribbon domain-containing protein</fullName>
    </submittedName>
</protein>
<feature type="domain" description="Zinc-ribbon" evidence="1">
    <location>
        <begin position="23"/>
        <end position="44"/>
    </location>
</feature>
<keyword evidence="3" id="KW-1185">Reference proteome</keyword>
<dbReference type="Pfam" id="PF13240">
    <property type="entry name" value="Zn_Ribbon_1"/>
    <property type="match status" value="1"/>
</dbReference>
<proteinExistence type="predicted"/>
<name>A0ABS1T8G3_9CLOT</name>
<dbReference type="Proteomes" id="UP000632377">
    <property type="component" value="Unassembled WGS sequence"/>
</dbReference>
<organism evidence="2 3">
    <name type="scientific">Clostridium rhizosphaerae</name>
    <dbReference type="NCBI Taxonomy" id="2803861"/>
    <lineage>
        <taxon>Bacteria</taxon>
        <taxon>Bacillati</taxon>
        <taxon>Bacillota</taxon>
        <taxon>Clostridia</taxon>
        <taxon>Eubacteriales</taxon>
        <taxon>Clostridiaceae</taxon>
        <taxon>Clostridium</taxon>
    </lineage>
</organism>
<dbReference type="Gene3D" id="4.10.1060.50">
    <property type="match status" value="1"/>
</dbReference>
<evidence type="ECO:0000259" key="1">
    <source>
        <dbReference type="Pfam" id="PF13240"/>
    </source>
</evidence>
<dbReference type="EMBL" id="JAESWC010000002">
    <property type="protein sequence ID" value="MBL4935561.1"/>
    <property type="molecule type" value="Genomic_DNA"/>
</dbReference>